<feature type="domain" description="E3 ubiquitin ligase UBR4 C-terminal" evidence="2">
    <location>
        <begin position="17"/>
        <end position="161"/>
    </location>
</feature>
<dbReference type="PROSITE" id="PS52043">
    <property type="entry name" value="UBR4_E3"/>
    <property type="match status" value="1"/>
</dbReference>
<gene>
    <name evidence="3" type="ORF">LOD99_3068</name>
</gene>
<accession>A0AAV7JYD2</accession>
<reference evidence="3 4" key="1">
    <citation type="journal article" date="2023" name="BMC Biol.">
        <title>The compact genome of the sponge Oopsacas minuta (Hexactinellida) is lacking key metazoan core genes.</title>
        <authorList>
            <person name="Santini S."/>
            <person name="Schenkelaars Q."/>
            <person name="Jourda C."/>
            <person name="Duchesne M."/>
            <person name="Belahbib H."/>
            <person name="Rocher C."/>
            <person name="Selva M."/>
            <person name="Riesgo A."/>
            <person name="Vervoort M."/>
            <person name="Leys S.P."/>
            <person name="Kodjabachian L."/>
            <person name="Le Bivic A."/>
            <person name="Borchiellini C."/>
            <person name="Claverie J.M."/>
            <person name="Renard E."/>
        </authorList>
    </citation>
    <scope>NUCLEOTIDE SEQUENCE [LARGE SCALE GENOMIC DNA]</scope>
    <source>
        <strain evidence="3">SPO-2</strain>
    </source>
</reference>
<evidence type="ECO:0000313" key="3">
    <source>
        <dbReference type="EMBL" id="KAI6653892.1"/>
    </source>
</evidence>
<comment type="caution">
    <text evidence="3">The sequence shown here is derived from an EMBL/GenBank/DDBJ whole genome shotgun (WGS) entry which is preliminary data.</text>
</comment>
<dbReference type="PANTHER" id="PTHR21725:SF1">
    <property type="entry name" value="E3 UBIQUITIN-PROTEIN LIGASE UBR4"/>
    <property type="match status" value="1"/>
</dbReference>
<comment type="similarity">
    <text evidence="1">Belongs to the UBR4 family.</text>
</comment>
<feature type="region of interest" description="UBR4 E3 catalytic module" evidence="1">
    <location>
        <begin position="65"/>
        <end position="175"/>
    </location>
</feature>
<evidence type="ECO:0000313" key="4">
    <source>
        <dbReference type="Proteomes" id="UP001165289"/>
    </source>
</evidence>
<dbReference type="EMBL" id="JAKMXF010000244">
    <property type="protein sequence ID" value="KAI6653892.1"/>
    <property type="molecule type" value="Genomic_DNA"/>
</dbReference>
<dbReference type="GO" id="GO:0008270">
    <property type="term" value="F:zinc ion binding"/>
    <property type="evidence" value="ECO:0007669"/>
    <property type="project" value="UniProtKB-KW"/>
</dbReference>
<dbReference type="AlphaFoldDB" id="A0AAV7JYD2"/>
<proteinExistence type="inferred from homology"/>
<dbReference type="PANTHER" id="PTHR21725">
    <property type="entry name" value="E3 UBIQUITIN-PROTEIN LIGASE UBR4"/>
    <property type="match status" value="1"/>
</dbReference>
<dbReference type="InterPro" id="IPR025704">
    <property type="entry name" value="E3_Ub_ligase_UBR4_C"/>
</dbReference>
<evidence type="ECO:0000259" key="2">
    <source>
        <dbReference type="Pfam" id="PF13764"/>
    </source>
</evidence>
<keyword evidence="4" id="KW-1185">Reference proteome</keyword>
<keyword evidence="1" id="KW-0862">Zinc</keyword>
<dbReference type="Pfam" id="PF13764">
    <property type="entry name" value="E3_UbLigase_R4"/>
    <property type="match status" value="1"/>
</dbReference>
<name>A0AAV7JYD2_9METZ</name>
<organism evidence="3 4">
    <name type="scientific">Oopsacas minuta</name>
    <dbReference type="NCBI Taxonomy" id="111878"/>
    <lineage>
        <taxon>Eukaryota</taxon>
        <taxon>Metazoa</taxon>
        <taxon>Porifera</taxon>
        <taxon>Hexactinellida</taxon>
        <taxon>Hexasterophora</taxon>
        <taxon>Lyssacinosida</taxon>
        <taxon>Leucopsacidae</taxon>
        <taxon>Oopsacas</taxon>
    </lineage>
</organism>
<protein>
    <submittedName>
        <fullName evidence="3">E3 ubiquitin-protein ligase UBR4-like</fullName>
    </submittedName>
</protein>
<evidence type="ECO:0000256" key="1">
    <source>
        <dbReference type="PROSITE-ProRule" id="PRU01388"/>
    </source>
</evidence>
<keyword evidence="1" id="KW-0479">Metal-binding</keyword>
<dbReference type="Proteomes" id="UP001165289">
    <property type="component" value="Unassembled WGS sequence"/>
</dbReference>
<sequence>MILDIIFCFLAKFLLLLNYSLGLTLKDIILESGLVNAAIDYLKEFTPTFVFAQHSQDWDSFLSKPSLTYILRFLGGVCIDHAICQRLIAQIIPQIHLTEKATTSKGIGSLAENLLNNLTSESFRDEVIKSRKDTDSQMIHLAQAFKERSLAELGISIANGKVCLQVLIYFISLLI</sequence>
<keyword evidence="1" id="KW-0863">Zinc-finger</keyword>
<dbReference type="InterPro" id="IPR045189">
    <property type="entry name" value="UBR4-like"/>
</dbReference>